<reference evidence="3 4" key="1">
    <citation type="submission" date="2016-11" db="EMBL/GenBank/DDBJ databases">
        <title>Whole Genome Sequencing of Mucilaginibacter polytrichastri RG4-7(T) isolated from the moss sample.</title>
        <authorList>
            <person name="Li Y."/>
        </authorList>
    </citation>
    <scope>NUCLEOTIDE SEQUENCE [LARGE SCALE GENOMIC DNA]</scope>
    <source>
        <strain evidence="3 4">RG4-7</strain>
    </source>
</reference>
<dbReference type="InterPro" id="IPR012373">
    <property type="entry name" value="Ferrdict_sens_TM"/>
</dbReference>
<dbReference type="RefSeq" id="WP_074492299.1">
    <property type="nucleotide sequence ID" value="NZ_FPAM01000003.1"/>
</dbReference>
<dbReference type="GO" id="GO:0016989">
    <property type="term" value="F:sigma factor antagonist activity"/>
    <property type="evidence" value="ECO:0007669"/>
    <property type="project" value="TreeGrafter"/>
</dbReference>
<dbReference type="EMBL" id="MPPL01000001">
    <property type="protein sequence ID" value="OKS89348.1"/>
    <property type="molecule type" value="Genomic_DNA"/>
</dbReference>
<feature type="transmembrane region" description="Helical" evidence="1">
    <location>
        <begin position="94"/>
        <end position="111"/>
    </location>
</feature>
<keyword evidence="1" id="KW-1133">Transmembrane helix</keyword>
<sequence length="256" mass="28786">MKVTNNDMPEDLLGKYLTGEATPHERFRAEKWINTNDANRQHYAQFKRIRAAHQLRDTNHIAHNEEAWQRLQNLINKNHGAHIDKPVYKFKARWIQLLVSVALIGLMGYIIRTRLYSNQMVTIASGPDVITETLPDGTIVILNANSKLTFPARFTSNKRTVTLTGEACFKIIPYENTPLGINTKGTIITATGATVNVKANNGKTEITLNNGQVKVSAHGREILLNHGERLISDERHTGLIKTPNNANTPAWWLGTY</sequence>
<feature type="domain" description="FecR protein" evidence="2">
    <location>
        <begin position="133"/>
        <end position="214"/>
    </location>
</feature>
<proteinExistence type="predicted"/>
<evidence type="ECO:0000259" key="2">
    <source>
        <dbReference type="Pfam" id="PF04773"/>
    </source>
</evidence>
<evidence type="ECO:0000256" key="1">
    <source>
        <dbReference type="SAM" id="Phobius"/>
    </source>
</evidence>
<keyword evidence="1" id="KW-0472">Membrane</keyword>
<dbReference type="PANTHER" id="PTHR30273:SF2">
    <property type="entry name" value="PROTEIN FECR"/>
    <property type="match status" value="1"/>
</dbReference>
<dbReference type="InterPro" id="IPR006860">
    <property type="entry name" value="FecR"/>
</dbReference>
<comment type="caution">
    <text evidence="3">The sequence shown here is derived from an EMBL/GenBank/DDBJ whole genome shotgun (WGS) entry which is preliminary data.</text>
</comment>
<accession>A0A1Q6A5R7</accession>
<organism evidence="3 4">
    <name type="scientific">Mucilaginibacter polytrichastri</name>
    <dbReference type="NCBI Taxonomy" id="1302689"/>
    <lineage>
        <taxon>Bacteria</taxon>
        <taxon>Pseudomonadati</taxon>
        <taxon>Bacteroidota</taxon>
        <taxon>Sphingobacteriia</taxon>
        <taxon>Sphingobacteriales</taxon>
        <taxon>Sphingobacteriaceae</taxon>
        <taxon>Mucilaginibacter</taxon>
    </lineage>
</organism>
<dbReference type="Pfam" id="PF04773">
    <property type="entry name" value="FecR"/>
    <property type="match status" value="1"/>
</dbReference>
<protein>
    <recommendedName>
        <fullName evidence="2">FecR protein domain-containing protein</fullName>
    </recommendedName>
</protein>
<dbReference type="STRING" id="1302689.RG47T_4832"/>
<keyword evidence="4" id="KW-1185">Reference proteome</keyword>
<gene>
    <name evidence="3" type="ORF">RG47T_4832</name>
</gene>
<dbReference type="Gene3D" id="2.60.120.1440">
    <property type="match status" value="1"/>
</dbReference>
<dbReference type="OrthoDB" id="1452822at2"/>
<dbReference type="Proteomes" id="UP000186720">
    <property type="component" value="Unassembled WGS sequence"/>
</dbReference>
<evidence type="ECO:0000313" key="3">
    <source>
        <dbReference type="EMBL" id="OKS89348.1"/>
    </source>
</evidence>
<keyword evidence="1" id="KW-0812">Transmembrane</keyword>
<dbReference type="AlphaFoldDB" id="A0A1Q6A5R7"/>
<name>A0A1Q6A5R7_9SPHI</name>
<dbReference type="PANTHER" id="PTHR30273">
    <property type="entry name" value="PERIPLASMIC SIGNAL SENSOR AND SIGMA FACTOR ACTIVATOR FECR-RELATED"/>
    <property type="match status" value="1"/>
</dbReference>
<evidence type="ECO:0000313" key="4">
    <source>
        <dbReference type="Proteomes" id="UP000186720"/>
    </source>
</evidence>